<evidence type="ECO:0000313" key="1">
    <source>
        <dbReference type="Ensembl" id="ENSOARP00020039503.1"/>
    </source>
</evidence>
<accession>A0AC11D5J9</accession>
<organism evidence="1">
    <name type="scientific">Ovis aries</name>
    <name type="common">Sheep</name>
    <dbReference type="NCBI Taxonomy" id="9940"/>
    <lineage>
        <taxon>Eukaryota</taxon>
        <taxon>Metazoa</taxon>
        <taxon>Chordata</taxon>
        <taxon>Craniata</taxon>
        <taxon>Vertebrata</taxon>
        <taxon>Euteleostomi</taxon>
        <taxon>Mammalia</taxon>
        <taxon>Eutheria</taxon>
        <taxon>Laurasiatheria</taxon>
        <taxon>Artiodactyla</taxon>
        <taxon>Ruminantia</taxon>
        <taxon>Pecora</taxon>
        <taxon>Bovidae</taxon>
        <taxon>Caprinae</taxon>
        <taxon>Ovis</taxon>
    </lineage>
</organism>
<reference evidence="1" key="3">
    <citation type="submission" date="2025-09" db="UniProtKB">
        <authorList>
            <consortium name="Ensembl"/>
        </authorList>
    </citation>
    <scope>IDENTIFICATION</scope>
</reference>
<name>A0AC11D5J9_SHEEP</name>
<reference evidence="1" key="2">
    <citation type="submission" date="2025-08" db="UniProtKB">
        <authorList>
            <consortium name="Ensembl"/>
        </authorList>
    </citation>
    <scope>IDENTIFICATION</scope>
</reference>
<sequence>MLPEPPSWNGVDWLGSGKPMKSLGQEHLEKRAHPSIQPWRAKGRMGGRGLSGSCSCAGSCTCKACRCPSCKKSCCSCCPVGCAKCAQGCVCKGASDKCSCCA</sequence>
<protein>
    <submittedName>
        <fullName evidence="1">Uncharacterized protein</fullName>
    </submittedName>
</protein>
<reference evidence="1" key="1">
    <citation type="submission" date="2020-11" db="EMBL/GenBank/DDBJ databases">
        <authorList>
            <person name="Davenport K.M."/>
            <person name="Bickhart D.M."/>
            <person name="Smith T.P.L."/>
            <person name="Murdoch B.M."/>
            <person name="Rosen B.D."/>
        </authorList>
    </citation>
    <scope>NUCLEOTIDE SEQUENCE [LARGE SCALE GENOMIC DNA]</scope>
    <source>
        <strain evidence="1">OAR_USU_Benz2616</strain>
    </source>
</reference>
<proteinExistence type="predicted"/>
<dbReference type="Ensembl" id="ENSOART00020062682.1">
    <property type="protein sequence ID" value="ENSOARP00020039503.1"/>
    <property type="gene ID" value="ENSOARG00020023615.2"/>
</dbReference>